<dbReference type="GO" id="GO:0009279">
    <property type="term" value="C:cell outer membrane"/>
    <property type="evidence" value="ECO:0007669"/>
    <property type="project" value="TreeGrafter"/>
</dbReference>
<dbReference type="PANTHER" id="PTHR30451">
    <property type="entry name" value="OUTER MEMBRANE USHER PROTEIN"/>
    <property type="match status" value="1"/>
</dbReference>
<dbReference type="Pfam" id="PF00577">
    <property type="entry name" value="Usher"/>
    <property type="match status" value="1"/>
</dbReference>
<dbReference type="FunFam" id="2.60.40.2610:FF:000001">
    <property type="entry name" value="Outer membrane fimbrial usher protein"/>
    <property type="match status" value="1"/>
</dbReference>
<organism evidence="1">
    <name type="scientific">Serratia fonticola</name>
    <dbReference type="NCBI Taxonomy" id="47917"/>
    <lineage>
        <taxon>Bacteria</taxon>
        <taxon>Pseudomonadati</taxon>
        <taxon>Pseudomonadota</taxon>
        <taxon>Gammaproteobacteria</taxon>
        <taxon>Enterobacterales</taxon>
        <taxon>Yersiniaceae</taxon>
        <taxon>Serratia</taxon>
    </lineage>
</organism>
<dbReference type="Gene3D" id="2.60.40.2070">
    <property type="match status" value="1"/>
</dbReference>
<dbReference type="InterPro" id="IPR000015">
    <property type="entry name" value="Fimb_usher"/>
</dbReference>
<dbReference type="AlphaFoldDB" id="A0A4U9VGY7"/>
<dbReference type="Gene3D" id="2.60.40.2610">
    <property type="entry name" value="Outer membrane usher protein FimD, plug domain"/>
    <property type="match status" value="1"/>
</dbReference>
<dbReference type="GO" id="GO:0009297">
    <property type="term" value="P:pilus assembly"/>
    <property type="evidence" value="ECO:0007669"/>
    <property type="project" value="InterPro"/>
</dbReference>
<sequence>MLAHENGITLSQPLNDTLILVKAPGAGNVSVENQSGIRTDWRGYAVLPFAMDYRENRVALNPNTLANNVELDDAVVSVVPNHGAVVLADFKTHIGLKVLMTLTYNGQPLPFGSVVSFDNGRSGSIVADGWASVSDRVAAKWREVKSQMGEGAGGAVRSELPAARRKVSSVHLAI</sequence>
<gene>
    <name evidence="1" type="primary">fimD_26</name>
    <name evidence="1" type="ORF">NCTC12965_04835</name>
</gene>
<dbReference type="GO" id="GO:0015473">
    <property type="term" value="F:fimbrial usher porin activity"/>
    <property type="evidence" value="ECO:0007669"/>
    <property type="project" value="InterPro"/>
</dbReference>
<name>A0A4U9VGY7_SERFO</name>
<dbReference type="EMBL" id="CABEEZ010000106">
    <property type="protein sequence ID" value="VTR42574.1"/>
    <property type="molecule type" value="Genomic_DNA"/>
</dbReference>
<reference evidence="1" key="1">
    <citation type="submission" date="2019-05" db="EMBL/GenBank/DDBJ databases">
        <authorList>
            <consortium name="Pathogen Informatics"/>
        </authorList>
    </citation>
    <scope>NUCLEOTIDE SEQUENCE [LARGE SCALE GENOMIC DNA]</scope>
    <source>
        <strain evidence="1">NCTC12965</strain>
    </source>
</reference>
<evidence type="ECO:0000313" key="1">
    <source>
        <dbReference type="EMBL" id="VTR42574.1"/>
    </source>
</evidence>
<dbReference type="InterPro" id="IPR042186">
    <property type="entry name" value="FimD_plug_dom"/>
</dbReference>
<proteinExistence type="predicted"/>
<protein>
    <submittedName>
        <fullName evidence="1">Outer membrane usher protein fimD</fullName>
    </submittedName>
</protein>
<accession>A0A4U9VGY7</accession>
<dbReference type="InterPro" id="IPR043142">
    <property type="entry name" value="PapC-like_C_sf"/>
</dbReference>
<dbReference type="PANTHER" id="PTHR30451:SF21">
    <property type="entry name" value="FIMBRIAL USHER DOMAIN-CONTAINING PROTEIN YDET-RELATED"/>
    <property type="match status" value="1"/>
</dbReference>